<proteinExistence type="predicted"/>
<name>A0A843X7L6_COLES</name>
<accession>A0A843X7L6</accession>
<keyword evidence="1" id="KW-0472">Membrane</keyword>
<dbReference type="EMBL" id="NMUH01006355">
    <property type="protein sequence ID" value="MQM15084.1"/>
    <property type="molecule type" value="Genomic_DNA"/>
</dbReference>
<comment type="caution">
    <text evidence="2">The sequence shown here is derived from an EMBL/GenBank/DDBJ whole genome shotgun (WGS) entry which is preliminary data.</text>
</comment>
<dbReference type="AlphaFoldDB" id="A0A843X7L6"/>
<evidence type="ECO:0000313" key="2">
    <source>
        <dbReference type="EMBL" id="MQM15084.1"/>
    </source>
</evidence>
<sequence>YLFGLLAMVLVFGFDIAYLFGLLAMVCTWNALGFMLSRDGKVWGI</sequence>
<reference evidence="2" key="1">
    <citation type="submission" date="2017-07" db="EMBL/GenBank/DDBJ databases">
        <title>Taro Niue Genome Assembly and Annotation.</title>
        <authorList>
            <person name="Atibalentja N."/>
            <person name="Keating K."/>
            <person name="Fields C.J."/>
        </authorList>
    </citation>
    <scope>NUCLEOTIDE SEQUENCE</scope>
    <source>
        <strain evidence="2">Niue_2</strain>
        <tissue evidence="2">Leaf</tissue>
    </source>
</reference>
<protein>
    <submittedName>
        <fullName evidence="2">Uncharacterized protein</fullName>
    </submittedName>
</protein>
<keyword evidence="3" id="KW-1185">Reference proteome</keyword>
<organism evidence="2 3">
    <name type="scientific">Colocasia esculenta</name>
    <name type="common">Wild taro</name>
    <name type="synonym">Arum esculentum</name>
    <dbReference type="NCBI Taxonomy" id="4460"/>
    <lineage>
        <taxon>Eukaryota</taxon>
        <taxon>Viridiplantae</taxon>
        <taxon>Streptophyta</taxon>
        <taxon>Embryophyta</taxon>
        <taxon>Tracheophyta</taxon>
        <taxon>Spermatophyta</taxon>
        <taxon>Magnoliopsida</taxon>
        <taxon>Liliopsida</taxon>
        <taxon>Araceae</taxon>
        <taxon>Aroideae</taxon>
        <taxon>Colocasieae</taxon>
        <taxon>Colocasia</taxon>
    </lineage>
</organism>
<gene>
    <name evidence="2" type="ORF">Taro_048022</name>
</gene>
<keyword evidence="1" id="KW-1133">Transmembrane helix</keyword>
<feature type="non-terminal residue" evidence="2">
    <location>
        <position position="1"/>
    </location>
</feature>
<dbReference type="Proteomes" id="UP000652761">
    <property type="component" value="Unassembled WGS sequence"/>
</dbReference>
<keyword evidence="1" id="KW-0812">Transmembrane</keyword>
<feature type="transmembrane region" description="Helical" evidence="1">
    <location>
        <begin position="6"/>
        <end position="32"/>
    </location>
</feature>
<evidence type="ECO:0000313" key="3">
    <source>
        <dbReference type="Proteomes" id="UP000652761"/>
    </source>
</evidence>
<evidence type="ECO:0000256" key="1">
    <source>
        <dbReference type="SAM" id="Phobius"/>
    </source>
</evidence>